<feature type="region of interest" description="Disordered" evidence="1">
    <location>
        <begin position="374"/>
        <end position="404"/>
    </location>
</feature>
<reference evidence="4" key="1">
    <citation type="submission" date="2021-01" db="EMBL/GenBank/DDBJ databases">
        <authorList>
            <person name="Corre E."/>
            <person name="Pelletier E."/>
            <person name="Niang G."/>
            <person name="Scheremetjew M."/>
            <person name="Finn R."/>
            <person name="Kale V."/>
            <person name="Holt S."/>
            <person name="Cochrane G."/>
            <person name="Meng A."/>
            <person name="Brown T."/>
            <person name="Cohen L."/>
        </authorList>
    </citation>
    <scope>NUCLEOTIDE SEQUENCE</scope>
    <source>
        <strain evidence="4">CCMP1452</strain>
    </source>
</reference>
<feature type="domain" description="CS" evidence="3">
    <location>
        <begin position="52"/>
        <end position="164"/>
    </location>
</feature>
<dbReference type="InterPro" id="IPR008978">
    <property type="entry name" value="HSP20-like_chaperone"/>
</dbReference>
<feature type="compositionally biased region" description="Acidic residues" evidence="1">
    <location>
        <begin position="307"/>
        <end position="326"/>
    </location>
</feature>
<gene>
    <name evidence="4" type="ORF">EANT1437_LOCUS13880</name>
</gene>
<dbReference type="Pfam" id="PF04969">
    <property type="entry name" value="CS"/>
    <property type="match status" value="1"/>
</dbReference>
<feature type="domain" description="SAP" evidence="2">
    <location>
        <begin position="357"/>
        <end position="391"/>
    </location>
</feature>
<dbReference type="SMART" id="SM00513">
    <property type="entry name" value="SAP"/>
    <property type="match status" value="1"/>
</dbReference>
<evidence type="ECO:0000259" key="3">
    <source>
        <dbReference type="PROSITE" id="PS51203"/>
    </source>
</evidence>
<dbReference type="SUPFAM" id="SSF49764">
    <property type="entry name" value="HSP20-like chaperones"/>
    <property type="match status" value="1"/>
</dbReference>
<dbReference type="Pfam" id="PF02037">
    <property type="entry name" value="SAP"/>
    <property type="match status" value="1"/>
</dbReference>
<evidence type="ECO:0008006" key="5">
    <source>
        <dbReference type="Google" id="ProtNLM"/>
    </source>
</evidence>
<feature type="region of interest" description="Disordered" evidence="1">
    <location>
        <begin position="271"/>
        <end position="357"/>
    </location>
</feature>
<dbReference type="PROSITE" id="PS51203">
    <property type="entry name" value="CS"/>
    <property type="match status" value="1"/>
</dbReference>
<dbReference type="InterPro" id="IPR007052">
    <property type="entry name" value="CS_dom"/>
</dbReference>
<dbReference type="SUPFAM" id="SSF68906">
    <property type="entry name" value="SAP domain"/>
    <property type="match status" value="1"/>
</dbReference>
<evidence type="ECO:0000313" key="4">
    <source>
        <dbReference type="EMBL" id="CAD9695944.1"/>
    </source>
</evidence>
<feature type="compositionally biased region" description="Basic and acidic residues" evidence="1">
    <location>
        <begin position="374"/>
        <end position="388"/>
    </location>
</feature>
<evidence type="ECO:0000256" key="1">
    <source>
        <dbReference type="SAM" id="MobiDB-lite"/>
    </source>
</evidence>
<dbReference type="Gene3D" id="1.10.720.30">
    <property type="entry name" value="SAP domain"/>
    <property type="match status" value="1"/>
</dbReference>
<evidence type="ECO:0000259" key="2">
    <source>
        <dbReference type="PROSITE" id="PS50800"/>
    </source>
</evidence>
<name>A0A7S2SD08_9STRA</name>
<dbReference type="EMBL" id="HBHI01027139">
    <property type="protein sequence ID" value="CAD9695944.1"/>
    <property type="molecule type" value="Transcribed_RNA"/>
</dbReference>
<sequence length="404" mass="45050">MSSCAFSFPSFVTIKNKPVFPKELQRGLRTVVDQSISQYSSISSTSLFGGYGIAKNYTWKEEQYELDVSISVPDGTLGKDIIFKAKAKSIDLRLKGGNDDGSDLILLDGSREMRGRIDMEDTYWAISDKDSGEAGRDVILTIEKMIMPSKDQFEVVDFDWKGVYPDDEDEVIEIKYDEPEELDVKEYAASLGVDIENINMTMVDKNMFDGGLNMTKSSLDELTKEGYVKEVTQQSDGTEYIVGPDGEAVPFTPYGEGVGVEEMKSAGVKGIPFTGNNRQEGKSPIPFIDVPAPWQTSMPAEEARGVDDDDVSVQNDEDSASMVDDDSLNKQKSSDDEIETEEETSMPNENDTAVDPIDLLTVVRLKEVLRKEKIKVSGSKQELRDRLRSHVNSKIQTREGQDWQ</sequence>
<dbReference type="InterPro" id="IPR003034">
    <property type="entry name" value="SAP_dom"/>
</dbReference>
<protein>
    <recommendedName>
        <fullName evidence="5">SAP domain-containing protein</fullName>
    </recommendedName>
</protein>
<proteinExistence type="predicted"/>
<accession>A0A7S2SD08</accession>
<organism evidence="4">
    <name type="scientific">Eucampia antarctica</name>
    <dbReference type="NCBI Taxonomy" id="49252"/>
    <lineage>
        <taxon>Eukaryota</taxon>
        <taxon>Sar</taxon>
        <taxon>Stramenopiles</taxon>
        <taxon>Ochrophyta</taxon>
        <taxon>Bacillariophyta</taxon>
        <taxon>Mediophyceae</taxon>
        <taxon>Biddulphiophycidae</taxon>
        <taxon>Hemiaulales</taxon>
        <taxon>Hemiaulaceae</taxon>
        <taxon>Eucampia</taxon>
    </lineage>
</organism>
<dbReference type="PROSITE" id="PS50800">
    <property type="entry name" value="SAP"/>
    <property type="match status" value="1"/>
</dbReference>
<dbReference type="Gene3D" id="2.60.40.790">
    <property type="match status" value="1"/>
</dbReference>
<dbReference type="AlphaFoldDB" id="A0A7S2SD08"/>
<dbReference type="InterPro" id="IPR036361">
    <property type="entry name" value="SAP_dom_sf"/>
</dbReference>